<dbReference type="Proteomes" id="UP000604046">
    <property type="component" value="Unassembled WGS sequence"/>
</dbReference>
<gene>
    <name evidence="2" type="primary">ubiB</name>
    <name evidence="2" type="ORF">SNAT2548_LOCUS16580</name>
</gene>
<dbReference type="OrthoDB" id="407161at2759"/>
<evidence type="ECO:0000313" key="3">
    <source>
        <dbReference type="Proteomes" id="UP000604046"/>
    </source>
</evidence>
<organism evidence="2 3">
    <name type="scientific">Symbiodinium natans</name>
    <dbReference type="NCBI Taxonomy" id="878477"/>
    <lineage>
        <taxon>Eukaryota</taxon>
        <taxon>Sar</taxon>
        <taxon>Alveolata</taxon>
        <taxon>Dinophyceae</taxon>
        <taxon>Suessiales</taxon>
        <taxon>Symbiodiniaceae</taxon>
        <taxon>Symbiodinium</taxon>
    </lineage>
</organism>
<protein>
    <submittedName>
        <fullName evidence="2">UbiB protein</fullName>
    </submittedName>
</protein>
<evidence type="ECO:0000256" key="1">
    <source>
        <dbReference type="SAM" id="MobiDB-lite"/>
    </source>
</evidence>
<reference evidence="2" key="1">
    <citation type="submission" date="2021-02" db="EMBL/GenBank/DDBJ databases">
        <authorList>
            <person name="Dougan E. K."/>
            <person name="Rhodes N."/>
            <person name="Thang M."/>
            <person name="Chan C."/>
        </authorList>
    </citation>
    <scope>NUCLEOTIDE SEQUENCE</scope>
</reference>
<feature type="compositionally biased region" description="Basic and acidic residues" evidence="1">
    <location>
        <begin position="107"/>
        <end position="124"/>
    </location>
</feature>
<sequence length="124" mass="14196">MEASEVAKSPIEFMVRWHEEPEGRALRFRCQIHETWSLWKQRWFHEMDTRVRKPLAVTPTTDVEKLASAMAVSHRKFGGVALKLNPKNDTVLSIAAKALATTPRKAHREEPAPLEHDTERGPFA</sequence>
<proteinExistence type="predicted"/>
<feature type="region of interest" description="Disordered" evidence="1">
    <location>
        <begin position="100"/>
        <end position="124"/>
    </location>
</feature>
<keyword evidence="3" id="KW-1185">Reference proteome</keyword>
<evidence type="ECO:0000313" key="2">
    <source>
        <dbReference type="EMBL" id="CAE7316009.1"/>
    </source>
</evidence>
<dbReference type="EMBL" id="CAJNDS010002084">
    <property type="protein sequence ID" value="CAE7316009.1"/>
    <property type="molecule type" value="Genomic_DNA"/>
</dbReference>
<accession>A0A812NV03</accession>
<comment type="caution">
    <text evidence="2">The sequence shown here is derived from an EMBL/GenBank/DDBJ whole genome shotgun (WGS) entry which is preliminary data.</text>
</comment>
<dbReference type="AlphaFoldDB" id="A0A812NV03"/>
<name>A0A812NV03_9DINO</name>